<keyword evidence="1" id="KW-0732">Signal</keyword>
<protein>
    <recommendedName>
        <fullName evidence="4">Secreted protein</fullName>
    </recommendedName>
</protein>
<evidence type="ECO:0000313" key="2">
    <source>
        <dbReference type="EMBL" id="KAK8778346.1"/>
    </source>
</evidence>
<feature type="chain" id="PRO_5042952307" description="Secreted protein" evidence="1">
    <location>
        <begin position="21"/>
        <end position="84"/>
    </location>
</feature>
<name>A0AAQ4EU93_AMBAM</name>
<evidence type="ECO:0008006" key="4">
    <source>
        <dbReference type="Google" id="ProtNLM"/>
    </source>
</evidence>
<reference evidence="2 3" key="1">
    <citation type="journal article" date="2023" name="Arcadia Sci">
        <title>De novo assembly of a long-read Amblyomma americanum tick genome.</title>
        <authorList>
            <person name="Chou S."/>
            <person name="Poskanzer K.E."/>
            <person name="Rollins M."/>
            <person name="Thuy-Boun P.S."/>
        </authorList>
    </citation>
    <scope>NUCLEOTIDE SEQUENCE [LARGE SCALE GENOMIC DNA]</scope>
    <source>
        <strain evidence="2">F_SG_1</strain>
        <tissue evidence="2">Salivary glands</tissue>
    </source>
</reference>
<feature type="signal peptide" evidence="1">
    <location>
        <begin position="1"/>
        <end position="20"/>
    </location>
</feature>
<gene>
    <name evidence="2" type="ORF">V5799_020310</name>
</gene>
<keyword evidence="3" id="KW-1185">Reference proteome</keyword>
<accession>A0AAQ4EU93</accession>
<dbReference type="AlphaFoldDB" id="A0AAQ4EU93"/>
<dbReference type="EMBL" id="JARKHS020010852">
    <property type="protein sequence ID" value="KAK8778346.1"/>
    <property type="molecule type" value="Genomic_DNA"/>
</dbReference>
<sequence length="84" mass="9343">MAWLSPVVLLLCAATHPAILKTISLQSLGLRISESKKLGLNKERQKKYHEAIRSNVQSQLTALLNGSFRDAFNRAISTATMPFF</sequence>
<evidence type="ECO:0000256" key="1">
    <source>
        <dbReference type="SAM" id="SignalP"/>
    </source>
</evidence>
<dbReference type="Proteomes" id="UP001321473">
    <property type="component" value="Unassembled WGS sequence"/>
</dbReference>
<comment type="caution">
    <text evidence="2">The sequence shown here is derived from an EMBL/GenBank/DDBJ whole genome shotgun (WGS) entry which is preliminary data.</text>
</comment>
<evidence type="ECO:0000313" key="3">
    <source>
        <dbReference type="Proteomes" id="UP001321473"/>
    </source>
</evidence>
<proteinExistence type="predicted"/>
<organism evidence="2 3">
    <name type="scientific">Amblyomma americanum</name>
    <name type="common">Lone star tick</name>
    <dbReference type="NCBI Taxonomy" id="6943"/>
    <lineage>
        <taxon>Eukaryota</taxon>
        <taxon>Metazoa</taxon>
        <taxon>Ecdysozoa</taxon>
        <taxon>Arthropoda</taxon>
        <taxon>Chelicerata</taxon>
        <taxon>Arachnida</taxon>
        <taxon>Acari</taxon>
        <taxon>Parasitiformes</taxon>
        <taxon>Ixodida</taxon>
        <taxon>Ixodoidea</taxon>
        <taxon>Ixodidae</taxon>
        <taxon>Amblyomminae</taxon>
        <taxon>Amblyomma</taxon>
    </lineage>
</organism>